<evidence type="ECO:0000256" key="4">
    <source>
        <dbReference type="ARBA" id="ARBA00022840"/>
    </source>
</evidence>
<dbReference type="Proteomes" id="UP000663400">
    <property type="component" value="Chromosome"/>
</dbReference>
<keyword evidence="9" id="KW-1185">Reference proteome</keyword>
<dbReference type="SMART" id="SM00220">
    <property type="entry name" value="S_TKc"/>
    <property type="match status" value="1"/>
</dbReference>
<dbReference type="InterPro" id="IPR019734">
    <property type="entry name" value="TPR_rpt"/>
</dbReference>
<reference evidence="8 9" key="1">
    <citation type="submission" date="2021-02" db="EMBL/GenBank/DDBJ databases">
        <title>Lysobacter arenosi sp. nov., isolated from soil of gangwondo yeongwol, south Korea.</title>
        <authorList>
            <person name="Kim K.R."/>
            <person name="Kim K.H."/>
            <person name="Jeon C.O."/>
        </authorList>
    </citation>
    <scope>NUCLEOTIDE SEQUENCE [LARGE SCALE GENOMIC DNA]</scope>
    <source>
        <strain evidence="8 9">R7</strain>
    </source>
</reference>
<dbReference type="Gene3D" id="1.25.40.10">
    <property type="entry name" value="Tetratricopeptide repeat domain"/>
    <property type="match status" value="1"/>
</dbReference>
<dbReference type="SUPFAM" id="SSF48452">
    <property type="entry name" value="TPR-like"/>
    <property type="match status" value="2"/>
</dbReference>
<evidence type="ECO:0000313" key="9">
    <source>
        <dbReference type="Proteomes" id="UP000663400"/>
    </source>
</evidence>
<dbReference type="InterPro" id="IPR011009">
    <property type="entry name" value="Kinase-like_dom_sf"/>
</dbReference>
<keyword evidence="5" id="KW-0802">TPR repeat</keyword>
<dbReference type="RefSeq" id="WP_200604645.1">
    <property type="nucleotide sequence ID" value="NZ_CP071517.1"/>
</dbReference>
<feature type="repeat" description="TPR" evidence="5">
    <location>
        <begin position="489"/>
        <end position="522"/>
    </location>
</feature>
<feature type="binding site" evidence="6">
    <location>
        <position position="122"/>
    </location>
    <ligand>
        <name>ATP</name>
        <dbReference type="ChEBI" id="CHEBI:30616"/>
    </ligand>
</feature>
<dbReference type="PROSITE" id="PS50011">
    <property type="entry name" value="PROTEIN_KINASE_DOM"/>
    <property type="match status" value="1"/>
</dbReference>
<evidence type="ECO:0000256" key="2">
    <source>
        <dbReference type="ARBA" id="ARBA00022741"/>
    </source>
</evidence>
<evidence type="ECO:0000256" key="3">
    <source>
        <dbReference type="ARBA" id="ARBA00022777"/>
    </source>
</evidence>
<dbReference type="InterPro" id="IPR017441">
    <property type="entry name" value="Protein_kinase_ATP_BS"/>
</dbReference>
<dbReference type="PANTHER" id="PTHR43289:SF34">
    <property type="entry name" value="SERINE_THREONINE-PROTEIN KINASE YBDM-RELATED"/>
    <property type="match status" value="1"/>
</dbReference>
<evidence type="ECO:0000259" key="7">
    <source>
        <dbReference type="PROSITE" id="PS50011"/>
    </source>
</evidence>
<name>A0ABX7RD35_9GAMM</name>
<organism evidence="8 9">
    <name type="scientific">Lysobacter arenosi</name>
    <dbReference type="NCBI Taxonomy" id="2795387"/>
    <lineage>
        <taxon>Bacteria</taxon>
        <taxon>Pseudomonadati</taxon>
        <taxon>Pseudomonadota</taxon>
        <taxon>Gammaproteobacteria</taxon>
        <taxon>Lysobacterales</taxon>
        <taxon>Lysobacteraceae</taxon>
        <taxon>Lysobacter</taxon>
    </lineage>
</organism>
<dbReference type="PROSITE" id="PS00108">
    <property type="entry name" value="PROTEIN_KINASE_ST"/>
    <property type="match status" value="1"/>
</dbReference>
<dbReference type="PROSITE" id="PS00107">
    <property type="entry name" value="PROTEIN_KINASE_ATP"/>
    <property type="match status" value="1"/>
</dbReference>
<keyword evidence="4 6" id="KW-0067">ATP-binding</keyword>
<feature type="domain" description="Protein kinase" evidence="7">
    <location>
        <begin position="91"/>
        <end position="375"/>
    </location>
</feature>
<dbReference type="SUPFAM" id="SSF56112">
    <property type="entry name" value="Protein kinase-like (PK-like)"/>
    <property type="match status" value="1"/>
</dbReference>
<dbReference type="InterPro" id="IPR011990">
    <property type="entry name" value="TPR-like_helical_dom_sf"/>
</dbReference>
<dbReference type="GO" id="GO:0016301">
    <property type="term" value="F:kinase activity"/>
    <property type="evidence" value="ECO:0007669"/>
    <property type="project" value="UniProtKB-KW"/>
</dbReference>
<evidence type="ECO:0000256" key="1">
    <source>
        <dbReference type="ARBA" id="ARBA00022679"/>
    </source>
</evidence>
<keyword evidence="1" id="KW-0808">Transferase</keyword>
<accession>A0ABX7RD35</accession>
<dbReference type="InterPro" id="IPR000719">
    <property type="entry name" value="Prot_kinase_dom"/>
</dbReference>
<dbReference type="InterPro" id="IPR008271">
    <property type="entry name" value="Ser/Thr_kinase_AS"/>
</dbReference>
<keyword evidence="3 8" id="KW-0418">Kinase</keyword>
<dbReference type="Gene3D" id="3.30.200.20">
    <property type="entry name" value="Phosphorylase Kinase, domain 1"/>
    <property type="match status" value="1"/>
</dbReference>
<dbReference type="EMBL" id="CP071517">
    <property type="protein sequence ID" value="QSX75403.1"/>
    <property type="molecule type" value="Genomic_DNA"/>
</dbReference>
<proteinExistence type="predicted"/>
<dbReference type="PROSITE" id="PS50005">
    <property type="entry name" value="TPR"/>
    <property type="match status" value="1"/>
</dbReference>
<protein>
    <submittedName>
        <fullName evidence="8">Protein kinase</fullName>
    </submittedName>
</protein>
<evidence type="ECO:0000256" key="6">
    <source>
        <dbReference type="PROSITE-ProRule" id="PRU10141"/>
    </source>
</evidence>
<evidence type="ECO:0000313" key="8">
    <source>
        <dbReference type="EMBL" id="QSX75403.1"/>
    </source>
</evidence>
<keyword evidence="2 6" id="KW-0547">Nucleotide-binding</keyword>
<evidence type="ECO:0000256" key="5">
    <source>
        <dbReference type="PROSITE-ProRule" id="PRU00339"/>
    </source>
</evidence>
<sequence length="933" mass="101810">MRTPVDLQRRAFDILDAAMDLPPPARAAWLDRACAGDARLRALAEQLLDGDQAADGTILDRHPDSLLATLGQVDAQDDRSADLIGDRIGAWLVRSVIGRGGMGVVYHATRADGAFEQDAALKLIRFGLDTPATRERFLRERQILAQLRHSGIAVVLDGGMSECGAPYYVMELVNGQPMSDWCDARRLALRRRVELFCQAVDAVSHAHGQRVVHRDLKPSNLLVTEEGRVKLLDFGIAELLIEGNGGAQTPEARVMTPQFAAPEQLDGHAATAASDIYQLGLLLYQLLSGVLPYRLTAADASVESIRQRLDAMPTLAQAAAMASPELAEHRGHDPRSLAQALSGDLGAIVAFCLQYEPERRYGSAAALAEDLRNWMSGCPVSVQPATSCYRLGKFVARHRFGVLALSTLFVAMLAGAGSTLWHARHAAIEAERARREALTAEAATRFLERLFSSALPLDGGDTGMTARELLERGAKRARIEFDNDPELRFRLLTTIGQNYATMGEDSTSVELFREALSIESDEIAPVTRATTAYQLATSSFLLGRMDEPLVAKALDWVGQATHPSALALRSSLLRLRGDIQIISGRYLQGMHDHEAARVLAERIAASNPLPLLDVLVRQAYVQWKILNLPERAMATFRYSEAIAARVDPREADLRRRFRIEFLIESGELALADHLIDEALAFRIGVYGENSMGMAQPLIHRGLLKLELGQHASAELDFREVIRIVDMFGQSGSNLAVTALIGLSRAQCADGRHQQCLDGAVRARLAVVAIMGERGFAVPAMDALIAEAEEGLGRHFESAEFARRAIDALVGAQRLAGHPRQILGVALYRSGRVADGIDTLRTARDELIQEHGQDHPRTVGAAVHLGRALLARGDVAAARATLLAVVTQLHKQVPQVRQQDLSDAYLALADVERRAGNLRLAHLYARRAARRPDG</sequence>
<dbReference type="CDD" id="cd14014">
    <property type="entry name" value="STKc_PknB_like"/>
    <property type="match status" value="1"/>
</dbReference>
<dbReference type="Pfam" id="PF00069">
    <property type="entry name" value="Pkinase"/>
    <property type="match status" value="1"/>
</dbReference>
<dbReference type="PANTHER" id="PTHR43289">
    <property type="entry name" value="MITOGEN-ACTIVATED PROTEIN KINASE KINASE KINASE 20-RELATED"/>
    <property type="match status" value="1"/>
</dbReference>
<dbReference type="Gene3D" id="1.10.510.10">
    <property type="entry name" value="Transferase(Phosphotransferase) domain 1"/>
    <property type="match status" value="1"/>
</dbReference>
<gene>
    <name evidence="8" type="ORF">HIV01_002305</name>
</gene>